<dbReference type="PANTHER" id="PTHR30176:SF3">
    <property type="entry name" value="FERREDOXIN-TYPE PROTEIN NAPH"/>
    <property type="match status" value="1"/>
</dbReference>
<dbReference type="STRING" id="1121429.SAMN02745133_02828"/>
<dbReference type="Gene3D" id="3.30.70.20">
    <property type="match status" value="1"/>
</dbReference>
<protein>
    <submittedName>
        <fullName evidence="9">4Fe-4S binding domain-containing protein</fullName>
    </submittedName>
</protein>
<evidence type="ECO:0000313" key="9">
    <source>
        <dbReference type="EMBL" id="SHF50698.1"/>
    </source>
</evidence>
<dbReference type="Proteomes" id="UP000184148">
    <property type="component" value="Unassembled WGS sequence"/>
</dbReference>
<dbReference type="Pfam" id="PF00037">
    <property type="entry name" value="Fer4"/>
    <property type="match status" value="1"/>
</dbReference>
<evidence type="ECO:0000256" key="3">
    <source>
        <dbReference type="ARBA" id="ARBA00022723"/>
    </source>
</evidence>
<feature type="domain" description="4Fe-4S ferredoxin-type" evidence="8">
    <location>
        <begin position="246"/>
        <end position="270"/>
    </location>
</feature>
<dbReference type="InterPro" id="IPR017896">
    <property type="entry name" value="4Fe4S_Fe-S-bd"/>
</dbReference>
<keyword evidence="7" id="KW-0472">Membrane</keyword>
<reference evidence="10" key="1">
    <citation type="submission" date="2016-11" db="EMBL/GenBank/DDBJ databases">
        <authorList>
            <person name="Varghese N."/>
            <person name="Submissions S."/>
        </authorList>
    </citation>
    <scope>NUCLEOTIDE SEQUENCE [LARGE SCALE GENOMIC DNA]</scope>
    <source>
        <strain evidence="10">DSM 12395</strain>
    </source>
</reference>
<dbReference type="GO" id="GO:0046872">
    <property type="term" value="F:metal ion binding"/>
    <property type="evidence" value="ECO:0007669"/>
    <property type="project" value="UniProtKB-KW"/>
</dbReference>
<dbReference type="SUPFAM" id="SSF54862">
    <property type="entry name" value="4Fe-4S ferredoxins"/>
    <property type="match status" value="1"/>
</dbReference>
<organism evidence="9 10">
    <name type="scientific">Desulforamulus putei DSM 12395</name>
    <dbReference type="NCBI Taxonomy" id="1121429"/>
    <lineage>
        <taxon>Bacteria</taxon>
        <taxon>Bacillati</taxon>
        <taxon>Bacillota</taxon>
        <taxon>Clostridia</taxon>
        <taxon>Eubacteriales</taxon>
        <taxon>Peptococcaceae</taxon>
        <taxon>Desulforamulus</taxon>
    </lineage>
</organism>
<dbReference type="GO" id="GO:0051539">
    <property type="term" value="F:4 iron, 4 sulfur cluster binding"/>
    <property type="evidence" value="ECO:0007669"/>
    <property type="project" value="UniProtKB-KW"/>
</dbReference>
<keyword evidence="7" id="KW-0812">Transmembrane</keyword>
<dbReference type="InterPro" id="IPR017900">
    <property type="entry name" value="4Fe4S_Fe_S_CS"/>
</dbReference>
<evidence type="ECO:0000256" key="4">
    <source>
        <dbReference type="ARBA" id="ARBA00022982"/>
    </source>
</evidence>
<dbReference type="GO" id="GO:0005886">
    <property type="term" value="C:plasma membrane"/>
    <property type="evidence" value="ECO:0007669"/>
    <property type="project" value="TreeGrafter"/>
</dbReference>
<dbReference type="Pfam" id="PF12801">
    <property type="entry name" value="Fer4_5"/>
    <property type="match status" value="3"/>
</dbReference>
<keyword evidence="6" id="KW-0411">Iron-sulfur</keyword>
<dbReference type="PROSITE" id="PS51379">
    <property type="entry name" value="4FE4S_FER_2"/>
    <property type="match status" value="2"/>
</dbReference>
<evidence type="ECO:0000256" key="2">
    <source>
        <dbReference type="ARBA" id="ARBA00022485"/>
    </source>
</evidence>
<keyword evidence="5" id="KW-0408">Iron</keyword>
<feature type="domain" description="4Fe-4S ferredoxin-type" evidence="8">
    <location>
        <begin position="216"/>
        <end position="245"/>
    </location>
</feature>
<keyword evidence="2" id="KW-0004">4Fe-4S</keyword>
<proteinExistence type="predicted"/>
<evidence type="ECO:0000256" key="6">
    <source>
        <dbReference type="ARBA" id="ARBA00023014"/>
    </source>
</evidence>
<sequence length="282" mass="31130">MASLRSVVQTLSTLGFNSYLPGFLNGTIYRGPLKAICLPSLNCYSCPGAVGSCPIGSLQAMAAGLAYHFSFYVFGLLMVFGVTLGRLSCGWLCPFGFLQDLLYRLPTPKFSLPNWCTKIKYVLLSGVLLIPLIPTSTGIGVLYFCQWLCPAGTLEAAIPLYFSFPPIRTAIGALFGWRILWLLAILLFVSLIYRGFCRTLCPLGAFYSFFNRYCFFRIHLYPNKCNQCGRCSAACPMELPVTAEPNHPECIRCLKCTNSCPTGAIQFKYAGHTTKEGINFEA</sequence>
<keyword evidence="3" id="KW-0479">Metal-binding</keyword>
<evidence type="ECO:0000256" key="7">
    <source>
        <dbReference type="SAM" id="Phobius"/>
    </source>
</evidence>
<keyword evidence="1" id="KW-0813">Transport</keyword>
<name>A0A1M5C7G3_9FIRM</name>
<dbReference type="EMBL" id="FQUY01000029">
    <property type="protein sequence ID" value="SHF50698.1"/>
    <property type="molecule type" value="Genomic_DNA"/>
</dbReference>
<evidence type="ECO:0000256" key="5">
    <source>
        <dbReference type="ARBA" id="ARBA00023004"/>
    </source>
</evidence>
<feature type="transmembrane region" description="Helical" evidence="7">
    <location>
        <begin position="170"/>
        <end position="193"/>
    </location>
</feature>
<keyword evidence="7" id="KW-1133">Transmembrane helix</keyword>
<dbReference type="PROSITE" id="PS00198">
    <property type="entry name" value="4FE4S_FER_1"/>
    <property type="match status" value="2"/>
</dbReference>
<dbReference type="AlphaFoldDB" id="A0A1M5C7G3"/>
<evidence type="ECO:0000256" key="1">
    <source>
        <dbReference type="ARBA" id="ARBA00022448"/>
    </source>
</evidence>
<dbReference type="PANTHER" id="PTHR30176">
    <property type="entry name" value="FERREDOXIN-TYPE PROTEIN NAPH"/>
    <property type="match status" value="1"/>
</dbReference>
<dbReference type="InterPro" id="IPR051684">
    <property type="entry name" value="Electron_Trans/Redox"/>
</dbReference>
<feature type="transmembrane region" description="Helical" evidence="7">
    <location>
        <begin position="119"/>
        <end position="144"/>
    </location>
</feature>
<keyword evidence="10" id="KW-1185">Reference proteome</keyword>
<keyword evidence="4" id="KW-0249">Electron transport</keyword>
<gene>
    <name evidence="9" type="ORF">SAMN02745133_02828</name>
</gene>
<accession>A0A1M5C7G3</accession>
<evidence type="ECO:0000313" key="10">
    <source>
        <dbReference type="Proteomes" id="UP000184148"/>
    </source>
</evidence>
<evidence type="ECO:0000259" key="8">
    <source>
        <dbReference type="PROSITE" id="PS51379"/>
    </source>
</evidence>
<feature type="transmembrane region" description="Helical" evidence="7">
    <location>
        <begin position="71"/>
        <end position="98"/>
    </location>
</feature>